<evidence type="ECO:0000256" key="1">
    <source>
        <dbReference type="SAM" id="Phobius"/>
    </source>
</evidence>
<accession>A0A8S9JM89</accession>
<reference evidence="2" key="1">
    <citation type="submission" date="2019-12" db="EMBL/GenBank/DDBJ databases">
        <title>Genome sequencing and annotation of Brassica cretica.</title>
        <authorList>
            <person name="Studholme D.J."/>
            <person name="Sarris P.F."/>
        </authorList>
    </citation>
    <scope>NUCLEOTIDE SEQUENCE</scope>
    <source>
        <strain evidence="2">PFS-001/15</strain>
        <tissue evidence="2">Leaf</tissue>
    </source>
</reference>
<dbReference type="Proteomes" id="UP000712281">
    <property type="component" value="Unassembled WGS sequence"/>
</dbReference>
<feature type="transmembrane region" description="Helical" evidence="1">
    <location>
        <begin position="306"/>
        <end position="331"/>
    </location>
</feature>
<organism evidence="2 3">
    <name type="scientific">Brassica cretica</name>
    <name type="common">Mustard</name>
    <dbReference type="NCBI Taxonomy" id="69181"/>
    <lineage>
        <taxon>Eukaryota</taxon>
        <taxon>Viridiplantae</taxon>
        <taxon>Streptophyta</taxon>
        <taxon>Embryophyta</taxon>
        <taxon>Tracheophyta</taxon>
        <taxon>Spermatophyta</taxon>
        <taxon>Magnoliopsida</taxon>
        <taxon>eudicotyledons</taxon>
        <taxon>Gunneridae</taxon>
        <taxon>Pentapetalae</taxon>
        <taxon>rosids</taxon>
        <taxon>malvids</taxon>
        <taxon>Brassicales</taxon>
        <taxon>Brassicaceae</taxon>
        <taxon>Brassiceae</taxon>
        <taxon>Brassica</taxon>
    </lineage>
</organism>
<comment type="caution">
    <text evidence="2">The sequence shown here is derived from an EMBL/GenBank/DDBJ whole genome shotgun (WGS) entry which is preliminary data.</text>
</comment>
<sequence>MLRRSVLLTAAGSGPGNRWSGFGSGVLWLGGRFARWWARWLLCGSGEMVKPVPEPLKVSGQARAYVIPVSLCLVSGEVLVWRVGLSGAICQVEDLLTVWHSCWGIAGAFADVFSGLSSTLAPLLLTVASEISILGWVVVSTGYMHGHVQVLLFRVWILSSIVEFSGSAFKVMAFSTWFWVCLEMFVALAFFFNGEASRVLGLLIYPDWRHVLVSFGCPFEISGSLRHETYYLGSRLITHISSPSNPKEKNFSVCSADAPAVGASHRRWERSRIIIGFNSTVLILEKVILFVSGFRSGLKRGIDGLFSVLVCFGSVGDSLGGGLVGLCAVVVRWSSRVGFRDESGAICQVEDLLTVWHSCWGIAGAFADVFSGLSSTLAPLSLTVASEISILGWVVVSTGCMHGHVQVLLFRVWILSSIVEFSSSAFKVMAFSTWFWLCLEMFVALAFFFNSEAS</sequence>
<evidence type="ECO:0000313" key="2">
    <source>
        <dbReference type="EMBL" id="KAF2583174.1"/>
    </source>
</evidence>
<name>A0A8S9JM89_BRACR</name>
<feature type="transmembrane region" description="Helical" evidence="1">
    <location>
        <begin position="273"/>
        <end position="294"/>
    </location>
</feature>
<gene>
    <name evidence="2" type="ORF">F2Q68_00001460</name>
</gene>
<keyword evidence="1" id="KW-0812">Transmembrane</keyword>
<feature type="transmembrane region" description="Helical" evidence="1">
    <location>
        <begin position="426"/>
        <end position="449"/>
    </location>
</feature>
<feature type="transmembrane region" description="Helical" evidence="1">
    <location>
        <begin position="177"/>
        <end position="194"/>
    </location>
</feature>
<evidence type="ECO:0000313" key="3">
    <source>
        <dbReference type="Proteomes" id="UP000712281"/>
    </source>
</evidence>
<proteinExistence type="predicted"/>
<protein>
    <submittedName>
        <fullName evidence="2">Uncharacterized protein</fullName>
    </submittedName>
</protein>
<keyword evidence="1" id="KW-1133">Transmembrane helix</keyword>
<feature type="transmembrane region" description="Helical" evidence="1">
    <location>
        <begin position="62"/>
        <end position="83"/>
    </location>
</feature>
<dbReference type="EMBL" id="QGKW02001660">
    <property type="protein sequence ID" value="KAF2583174.1"/>
    <property type="molecule type" value="Genomic_DNA"/>
</dbReference>
<feature type="transmembrane region" description="Helical" evidence="1">
    <location>
        <begin position="390"/>
        <end position="414"/>
    </location>
</feature>
<keyword evidence="1" id="KW-0472">Membrane</keyword>
<dbReference type="AlphaFoldDB" id="A0A8S9JM89"/>